<evidence type="ECO:0000259" key="4">
    <source>
        <dbReference type="PROSITE" id="PS50003"/>
    </source>
</evidence>
<dbReference type="InterPro" id="IPR016024">
    <property type="entry name" value="ARM-type_fold"/>
</dbReference>
<dbReference type="InterPro" id="IPR002110">
    <property type="entry name" value="Ankyrin_rpt"/>
</dbReference>
<dbReference type="Pfam" id="PF00169">
    <property type="entry name" value="PH"/>
    <property type="match status" value="1"/>
</dbReference>
<gene>
    <name evidence="5" type="ORF">M0811_02098</name>
</gene>
<sequence>MINSSKELMLMIFNLSNHQFSPEKLVQTFNKLKLNENLDENLNINEVLIQDEFLRSSFVNSVIKNMKQNSNSSIFILESLHFFNIKKIDLLFLHFSKFDQVKIIFDLLEIHLENLKIQIQCWKFLRNLYRISKKDQNKWKLLERIRDSSNKKIIFSSLEKYWEKKTLAFLILHFCYHLVKLEFSSFFREHFFNLIVSVFVKHKENEEVEVLCLKFITRLLLFSRKKKENEEKEKEKEKEKETRKAKNLRLKNNLIKQILPHILGLMTKYSHSLLFIETANYSLSIIFQDFEESESVSKIEVLNSIFGTFLTFPGNGKIQEKALFAINSVVSDPSCKNHYDFQENEGIKCVQICLKKFRRDENIQIAICNVLSSLAINKKTQLPNEIQGQLEFALPKTIKTMRLFPNNPRVQGLCCRTLRNLVVNDGARFENIAKRGGIGLIKTAIQKNYRDLQLLDPAFDCLSYLAENPTCCEQIVKFGFADIINCVLDWQKMQKRLQRQMNKQIQIQMQIQVQKKKQAEEVDQEFENIRLLLRMAEIGAEINRIIPHLTTHAFESKEVLRLMISFEHLALFLLPSCPEIRQRLLSNQNLANVMKVLKCFNENINVVIVCCGVLTDLAKMKKKDSIQKQIILDAVDIFLRAMRKNPDVKQLHQKCLLFFAISTNQNSDVCSEIVSRKAIPTFISSTFRFYRDSNCAKFGVQTILNLANIQLDSLVEISKLGGPNLIEFIIKTHPNNMYLNNVDKTIWKTIPKPIQSRSDRIAMHEQNSIIQKQRFRVKKSRFVLVEQQWMNFHGSSVVFKNKVLHSIEFWNQGWRVAKRKFPKVHDLPVLDSRVFTRYSGFLIKRGLKFQTWKTRWFVLTDESFSYYKSKNEISCIKEIKLSDIINIKKLDKNNKYHKDYCFEIITKSRILPIQAETEEKMEGWISIITETLEIRRLLQKNLPILNDCLNGNFSSLTETTEINCFIDKNGDSLLHHFIRNRRTDILTEISPVYDAQLKISKKNYLSLSALEIAVSLYLEANRPQENILDAFLVSINDKSIFKDSEISKCLSRFWKFWKNQLTSSLIEKNAKNQNQVINDFVFNSLEENVIFDIQKIIPENAQLSSKTMFNYFISKQNWNLSIFTLHHLKNIKKEDIIESLQYTQEYYSNLIETLITENLWQIYQITFNIFELLLDCQPKSLNLKPSVWAKIFSLIFQSPNYADVLFKLISLGINIDSFQIENSKITPFQFLVSRNEVDIVEKILKEKHVNISSTKFTEDDIPSIMHFVCQEITKNNVVQKSQMVKLLLEYGADCKIVDKQSRSALHHCISGKFGDVLINEEMSENGLDINIPEDRSEIQLEILFDQLESHSLVNQTDSQARTILMSACQHGETEIVSRLIKTKNVQLMDRDLNGWIALHYSIKFAKFEIVKFLLQIDNKDNSQILVQTKNNATVFHLAVMGSIDLDASSEIFTLLYSYYKKNFDKDPDLNQLTDQKKNSVLHLACINGHKNIVSEICKIKDVDLNLQNFKGKTPLMCACESLIPSVEIVKNLILNGVSKTLKCKEEKTAYDYAIQSGNTLFLGLLK</sequence>
<keyword evidence="1" id="KW-0677">Repeat</keyword>
<evidence type="ECO:0000256" key="2">
    <source>
        <dbReference type="ARBA" id="ARBA00023043"/>
    </source>
</evidence>
<keyword evidence="3" id="KW-0175">Coiled coil</keyword>
<dbReference type="PANTHER" id="PTHR24198">
    <property type="entry name" value="ANKYRIN REPEAT AND PROTEIN KINASE DOMAIN-CONTAINING PROTEIN"/>
    <property type="match status" value="1"/>
</dbReference>
<evidence type="ECO:0000256" key="3">
    <source>
        <dbReference type="SAM" id="Coils"/>
    </source>
</evidence>
<feature type="domain" description="PH" evidence="4">
    <location>
        <begin position="835"/>
        <end position="933"/>
    </location>
</feature>
<dbReference type="SMART" id="SM00248">
    <property type="entry name" value="ANK"/>
    <property type="match status" value="8"/>
</dbReference>
<dbReference type="PROSITE" id="PS50003">
    <property type="entry name" value="PH_DOMAIN"/>
    <property type="match status" value="1"/>
</dbReference>
<evidence type="ECO:0000313" key="6">
    <source>
        <dbReference type="Proteomes" id="UP001149090"/>
    </source>
</evidence>
<dbReference type="SUPFAM" id="SSF48403">
    <property type="entry name" value="Ankyrin repeat"/>
    <property type="match status" value="2"/>
</dbReference>
<evidence type="ECO:0000313" key="5">
    <source>
        <dbReference type="EMBL" id="KAJ5069528.1"/>
    </source>
</evidence>
<proteinExistence type="predicted"/>
<dbReference type="InterPro" id="IPR001849">
    <property type="entry name" value="PH_domain"/>
</dbReference>
<dbReference type="InterPro" id="IPR036770">
    <property type="entry name" value="Ankyrin_rpt-contain_sf"/>
</dbReference>
<keyword evidence="6" id="KW-1185">Reference proteome</keyword>
<accession>A0A9Q0LB83</accession>
<dbReference type="EMBL" id="JAPDFW010000103">
    <property type="protein sequence ID" value="KAJ5069528.1"/>
    <property type="molecule type" value="Genomic_DNA"/>
</dbReference>
<dbReference type="OrthoDB" id="10057496at2759"/>
<dbReference type="FunFam" id="2.30.29.30:FF:000286">
    <property type="entry name" value="PH-protein kinase domain containing protein"/>
    <property type="match status" value="1"/>
</dbReference>
<dbReference type="InterPro" id="IPR011993">
    <property type="entry name" value="PH-like_dom_sf"/>
</dbReference>
<dbReference type="SUPFAM" id="SSF48371">
    <property type="entry name" value="ARM repeat"/>
    <property type="match status" value="1"/>
</dbReference>
<dbReference type="SUPFAM" id="SSF50729">
    <property type="entry name" value="PH domain-like"/>
    <property type="match status" value="1"/>
</dbReference>
<dbReference type="Gene3D" id="1.25.40.20">
    <property type="entry name" value="Ankyrin repeat-containing domain"/>
    <property type="match status" value="2"/>
</dbReference>
<feature type="coiled-coil region" evidence="3">
    <location>
        <begin position="220"/>
        <end position="251"/>
    </location>
</feature>
<protein>
    <submittedName>
        <fullName evidence="5">Ankyrin repeat-containing protein</fullName>
    </submittedName>
</protein>
<dbReference type="Proteomes" id="UP001149090">
    <property type="component" value="Unassembled WGS sequence"/>
</dbReference>
<dbReference type="SMART" id="SM00233">
    <property type="entry name" value="PH"/>
    <property type="match status" value="1"/>
</dbReference>
<dbReference type="PANTHER" id="PTHR24198:SF165">
    <property type="entry name" value="ANKYRIN REPEAT-CONTAINING PROTEIN-RELATED"/>
    <property type="match status" value="1"/>
</dbReference>
<organism evidence="5 6">
    <name type="scientific">Anaeramoeba ignava</name>
    <name type="common">Anaerobic marine amoeba</name>
    <dbReference type="NCBI Taxonomy" id="1746090"/>
    <lineage>
        <taxon>Eukaryota</taxon>
        <taxon>Metamonada</taxon>
        <taxon>Anaeramoebidae</taxon>
        <taxon>Anaeramoeba</taxon>
    </lineage>
</organism>
<keyword evidence="2" id="KW-0040">ANK repeat</keyword>
<reference evidence="5" key="1">
    <citation type="submission" date="2022-10" db="EMBL/GenBank/DDBJ databases">
        <title>Novel sulphate-reducing endosymbionts in the free-living metamonad Anaeramoeba.</title>
        <authorList>
            <person name="Jerlstrom-Hultqvist J."/>
            <person name="Cepicka I."/>
            <person name="Gallot-Lavallee L."/>
            <person name="Salas-Leiva D."/>
            <person name="Curtis B.A."/>
            <person name="Zahonova K."/>
            <person name="Pipaliya S."/>
            <person name="Dacks J."/>
            <person name="Roger A.J."/>
        </authorList>
    </citation>
    <scope>NUCLEOTIDE SEQUENCE</scope>
    <source>
        <strain evidence="5">BMAN</strain>
    </source>
</reference>
<evidence type="ECO:0000256" key="1">
    <source>
        <dbReference type="ARBA" id="ARBA00022737"/>
    </source>
</evidence>
<comment type="caution">
    <text evidence="5">The sequence shown here is derived from an EMBL/GenBank/DDBJ whole genome shotgun (WGS) entry which is preliminary data.</text>
</comment>
<dbReference type="Pfam" id="PF12796">
    <property type="entry name" value="Ank_2"/>
    <property type="match status" value="2"/>
</dbReference>
<dbReference type="Gene3D" id="1.25.10.10">
    <property type="entry name" value="Leucine-rich Repeat Variant"/>
    <property type="match status" value="1"/>
</dbReference>
<dbReference type="InterPro" id="IPR011989">
    <property type="entry name" value="ARM-like"/>
</dbReference>
<dbReference type="Gene3D" id="2.30.29.30">
    <property type="entry name" value="Pleckstrin-homology domain (PH domain)/Phosphotyrosine-binding domain (PTB)"/>
    <property type="match status" value="1"/>
</dbReference>
<name>A0A9Q0LB83_ANAIG</name>